<evidence type="ECO:0000313" key="2">
    <source>
        <dbReference type="Proteomes" id="UP000238007"/>
    </source>
</evidence>
<evidence type="ECO:0000313" key="1">
    <source>
        <dbReference type="EMBL" id="PRY79414.1"/>
    </source>
</evidence>
<gene>
    <name evidence="1" type="ORF">CLV80_10257</name>
</gene>
<name>A0A2T0W2G9_9RHOB</name>
<keyword evidence="2" id="KW-1185">Reference proteome</keyword>
<dbReference type="OrthoDB" id="7814581at2"/>
<dbReference type="Proteomes" id="UP000238007">
    <property type="component" value="Unassembled WGS sequence"/>
</dbReference>
<evidence type="ECO:0008006" key="3">
    <source>
        <dbReference type="Google" id="ProtNLM"/>
    </source>
</evidence>
<protein>
    <recommendedName>
        <fullName evidence="3">Methyltransferase family protein</fullName>
    </recommendedName>
</protein>
<dbReference type="EMBL" id="PVTP01000002">
    <property type="protein sequence ID" value="PRY79414.1"/>
    <property type="molecule type" value="Genomic_DNA"/>
</dbReference>
<dbReference type="RefSeq" id="WP_106354573.1">
    <property type="nucleotide sequence ID" value="NZ_PVTP01000002.1"/>
</dbReference>
<sequence>MTTNRPRLLRNYFDQEIASYQVLKESRENTAYLSDKLSKWISRTRQSWKSLDKKGVTIPVDFLKPYPFPKEEFLPNNFDAIVNTSQRIFEMVQPKYQLRAHNVLREFDRCLTLFPEVLDSAKPYDILELSSGGCGGAEVAKHFGNTYQATDFLDGRGSVYAPIHNALNLPVIGFDGSKTPYAFDDNSYDIVACFQAIDAYGYEEHYETFIDEMLRIARKKVVLVFNPGLRAKHDKIENGYELLIRDPLIKRYNGLNFQKCPSTGMPAVTICPDDQV</sequence>
<accession>A0A2T0W2G9</accession>
<dbReference type="AlphaFoldDB" id="A0A2T0W2G9"/>
<proteinExistence type="predicted"/>
<dbReference type="InterPro" id="IPR029063">
    <property type="entry name" value="SAM-dependent_MTases_sf"/>
</dbReference>
<organism evidence="1 2">
    <name type="scientific">Yoonia maritima</name>
    <dbReference type="NCBI Taxonomy" id="1435347"/>
    <lineage>
        <taxon>Bacteria</taxon>
        <taxon>Pseudomonadati</taxon>
        <taxon>Pseudomonadota</taxon>
        <taxon>Alphaproteobacteria</taxon>
        <taxon>Rhodobacterales</taxon>
        <taxon>Paracoccaceae</taxon>
        <taxon>Yoonia</taxon>
    </lineage>
</organism>
<reference evidence="1 2" key="1">
    <citation type="submission" date="2018-03" db="EMBL/GenBank/DDBJ databases">
        <title>Genomic Encyclopedia of Archaeal and Bacterial Type Strains, Phase II (KMG-II): from individual species to whole genera.</title>
        <authorList>
            <person name="Goeker M."/>
        </authorList>
    </citation>
    <scope>NUCLEOTIDE SEQUENCE [LARGE SCALE GENOMIC DNA]</scope>
    <source>
        <strain evidence="1 2">DSM 101533</strain>
    </source>
</reference>
<comment type="caution">
    <text evidence="1">The sequence shown here is derived from an EMBL/GenBank/DDBJ whole genome shotgun (WGS) entry which is preliminary data.</text>
</comment>
<dbReference type="Gene3D" id="3.40.50.150">
    <property type="entry name" value="Vaccinia Virus protein VP39"/>
    <property type="match status" value="1"/>
</dbReference>
<dbReference type="SUPFAM" id="SSF53335">
    <property type="entry name" value="S-adenosyl-L-methionine-dependent methyltransferases"/>
    <property type="match status" value="1"/>
</dbReference>